<accession>A0A381NAP3</accession>
<dbReference type="Pfam" id="PF14622">
    <property type="entry name" value="Ribonucleas_3_3"/>
    <property type="match status" value="1"/>
</dbReference>
<keyword evidence="5" id="KW-0255">Endonuclease</keyword>
<dbReference type="GO" id="GO:0010468">
    <property type="term" value="P:regulation of gene expression"/>
    <property type="evidence" value="ECO:0007669"/>
    <property type="project" value="TreeGrafter"/>
</dbReference>
<dbReference type="FunFam" id="1.10.1520.10:FF:000001">
    <property type="entry name" value="Ribonuclease 3"/>
    <property type="match status" value="1"/>
</dbReference>
<dbReference type="GO" id="GO:0004525">
    <property type="term" value="F:ribonuclease III activity"/>
    <property type="evidence" value="ECO:0007669"/>
    <property type="project" value="UniProtKB-EC"/>
</dbReference>
<dbReference type="Gene3D" id="1.10.1520.10">
    <property type="entry name" value="Ribonuclease III domain"/>
    <property type="match status" value="1"/>
</dbReference>
<keyword evidence="7" id="KW-0694">RNA-binding</keyword>
<dbReference type="InterPro" id="IPR014720">
    <property type="entry name" value="dsRBD_dom"/>
</dbReference>
<dbReference type="EC" id="3.1.26.3" evidence="3"/>
<dbReference type="SUPFAM" id="SSF54768">
    <property type="entry name" value="dsRNA-binding domain-like"/>
    <property type="match status" value="1"/>
</dbReference>
<dbReference type="PROSITE" id="PS50137">
    <property type="entry name" value="DS_RBD"/>
    <property type="match status" value="1"/>
</dbReference>
<dbReference type="EMBL" id="UINC01000208">
    <property type="protein sequence ID" value="SUZ51144.1"/>
    <property type="molecule type" value="Genomic_DNA"/>
</dbReference>
<evidence type="ECO:0000256" key="7">
    <source>
        <dbReference type="ARBA" id="ARBA00022884"/>
    </source>
</evidence>
<feature type="domain" description="RNase III" evidence="9">
    <location>
        <begin position="18"/>
        <end position="143"/>
    </location>
</feature>
<dbReference type="InterPro" id="IPR011907">
    <property type="entry name" value="RNase_III"/>
</dbReference>
<dbReference type="InterPro" id="IPR000999">
    <property type="entry name" value="RNase_III_dom"/>
</dbReference>
<dbReference type="SMART" id="SM00358">
    <property type="entry name" value="DSRM"/>
    <property type="match status" value="1"/>
</dbReference>
<evidence type="ECO:0000256" key="4">
    <source>
        <dbReference type="ARBA" id="ARBA00022722"/>
    </source>
</evidence>
<dbReference type="PANTHER" id="PTHR11207">
    <property type="entry name" value="RIBONUCLEASE III"/>
    <property type="match status" value="1"/>
</dbReference>
<dbReference type="GO" id="GO:0006364">
    <property type="term" value="P:rRNA processing"/>
    <property type="evidence" value="ECO:0007669"/>
    <property type="project" value="InterPro"/>
</dbReference>
<keyword evidence="4" id="KW-0540">Nuclease</keyword>
<dbReference type="InterPro" id="IPR036389">
    <property type="entry name" value="RNase_III_sf"/>
</dbReference>
<dbReference type="NCBIfam" id="TIGR02191">
    <property type="entry name" value="RNaseIII"/>
    <property type="match status" value="1"/>
</dbReference>
<evidence type="ECO:0000256" key="1">
    <source>
        <dbReference type="ARBA" id="ARBA00000109"/>
    </source>
</evidence>
<gene>
    <name evidence="10" type="ORF">METZ01_LOCUS3998</name>
</gene>
<reference evidence="10" key="1">
    <citation type="submission" date="2018-05" db="EMBL/GenBank/DDBJ databases">
        <authorList>
            <person name="Lanie J.A."/>
            <person name="Ng W.-L."/>
            <person name="Kazmierczak K.M."/>
            <person name="Andrzejewski T.M."/>
            <person name="Davidsen T.M."/>
            <person name="Wayne K.J."/>
            <person name="Tettelin H."/>
            <person name="Glass J.I."/>
            <person name="Rusch D."/>
            <person name="Podicherti R."/>
            <person name="Tsui H.-C.T."/>
            <person name="Winkler M.E."/>
        </authorList>
    </citation>
    <scope>NUCLEOTIDE SEQUENCE</scope>
</reference>
<evidence type="ECO:0000256" key="2">
    <source>
        <dbReference type="ARBA" id="ARBA00010183"/>
    </source>
</evidence>
<dbReference type="GO" id="GO:0003725">
    <property type="term" value="F:double-stranded RNA binding"/>
    <property type="evidence" value="ECO:0007669"/>
    <property type="project" value="TreeGrafter"/>
</dbReference>
<evidence type="ECO:0000259" key="9">
    <source>
        <dbReference type="PROSITE" id="PS50142"/>
    </source>
</evidence>
<dbReference type="AlphaFoldDB" id="A0A381NAP3"/>
<name>A0A381NAP3_9ZZZZ</name>
<evidence type="ECO:0000259" key="8">
    <source>
        <dbReference type="PROSITE" id="PS50137"/>
    </source>
</evidence>
<dbReference type="Pfam" id="PF00035">
    <property type="entry name" value="dsrm"/>
    <property type="match status" value="1"/>
</dbReference>
<comment type="similarity">
    <text evidence="2">Belongs to the ribonuclease III family.</text>
</comment>
<proteinExistence type="inferred from homology"/>
<dbReference type="HAMAP" id="MF_00104">
    <property type="entry name" value="RNase_III"/>
    <property type="match status" value="1"/>
</dbReference>
<evidence type="ECO:0000256" key="5">
    <source>
        <dbReference type="ARBA" id="ARBA00022759"/>
    </source>
</evidence>
<dbReference type="PANTHER" id="PTHR11207:SF0">
    <property type="entry name" value="RIBONUCLEASE 3"/>
    <property type="match status" value="1"/>
</dbReference>
<evidence type="ECO:0000256" key="3">
    <source>
        <dbReference type="ARBA" id="ARBA00012177"/>
    </source>
</evidence>
<dbReference type="CDD" id="cd00593">
    <property type="entry name" value="RIBOc"/>
    <property type="match status" value="1"/>
</dbReference>
<dbReference type="CDD" id="cd10845">
    <property type="entry name" value="DSRM_RNAse_III_family"/>
    <property type="match status" value="1"/>
</dbReference>
<dbReference type="SUPFAM" id="SSF69065">
    <property type="entry name" value="RNase III domain-like"/>
    <property type="match status" value="1"/>
</dbReference>
<protein>
    <recommendedName>
        <fullName evidence="3">ribonuclease III</fullName>
        <ecNumber evidence="3">3.1.26.3</ecNumber>
    </recommendedName>
</protein>
<keyword evidence="6" id="KW-0378">Hydrolase</keyword>
<evidence type="ECO:0000313" key="10">
    <source>
        <dbReference type="EMBL" id="SUZ51144.1"/>
    </source>
</evidence>
<sequence length="236" mass="26384">MGLITALKSVLKSAPDPHPEITKTIGYQFKKLEYLEQALTHRSVTHEPRKNYERLEFLGDAVIDIIISRELMRNYPEGDEGLLTKKRAALVQQSFLATIGNMLNLIDDLTVQLSVDLTNEKVANKQQANLVEALIGAVYLDGGIKPAKKIILDTIWKHRSEAWKTINYKGQLIEYCHANTIKNPKFHLVNVSGPDHQKMFEVHVTINGHGYPTGVGTDKKSAEQSAAQKALDSLMV</sequence>
<dbReference type="PROSITE" id="PS50142">
    <property type="entry name" value="RNASE_3_2"/>
    <property type="match status" value="1"/>
</dbReference>
<dbReference type="Gene3D" id="3.30.160.20">
    <property type="match status" value="1"/>
</dbReference>
<comment type="catalytic activity">
    <reaction evidence="1">
        <text>Endonucleolytic cleavage to 5'-phosphomonoester.</text>
        <dbReference type="EC" id="3.1.26.3"/>
    </reaction>
</comment>
<evidence type="ECO:0000256" key="6">
    <source>
        <dbReference type="ARBA" id="ARBA00022801"/>
    </source>
</evidence>
<feature type="domain" description="DRBM" evidence="8">
    <location>
        <begin position="167"/>
        <end position="236"/>
    </location>
</feature>
<dbReference type="PROSITE" id="PS00517">
    <property type="entry name" value="RNASE_3_1"/>
    <property type="match status" value="1"/>
</dbReference>
<organism evidence="10">
    <name type="scientific">marine metagenome</name>
    <dbReference type="NCBI Taxonomy" id="408172"/>
    <lineage>
        <taxon>unclassified sequences</taxon>
        <taxon>metagenomes</taxon>
        <taxon>ecological metagenomes</taxon>
    </lineage>
</organism>
<dbReference type="SMART" id="SM00535">
    <property type="entry name" value="RIBOc"/>
    <property type="match status" value="1"/>
</dbReference>